<reference evidence="1" key="1">
    <citation type="submission" date="2014-09" db="EMBL/GenBank/DDBJ databases">
        <authorList>
            <person name="Magalhaes I.L.F."/>
            <person name="Oliveira U."/>
            <person name="Santos F.R."/>
            <person name="Vidigal T.H.D.A."/>
            <person name="Brescovit A.D."/>
            <person name="Santos A.J."/>
        </authorList>
    </citation>
    <scope>NUCLEOTIDE SEQUENCE</scope>
    <source>
        <tissue evidence="1">Shoot tissue taken approximately 20 cm above the soil surface</tissue>
    </source>
</reference>
<name>A0A0A9A2U9_ARUDO</name>
<dbReference type="AlphaFoldDB" id="A0A0A9A2U9"/>
<sequence>MSLHVNDGNICSSREKLKAGNWWQPMHTRKIKTK</sequence>
<protein>
    <submittedName>
        <fullName evidence="1">Uncharacterized protein</fullName>
    </submittedName>
</protein>
<organism evidence="1">
    <name type="scientific">Arundo donax</name>
    <name type="common">Giant reed</name>
    <name type="synonym">Donax arundinaceus</name>
    <dbReference type="NCBI Taxonomy" id="35708"/>
    <lineage>
        <taxon>Eukaryota</taxon>
        <taxon>Viridiplantae</taxon>
        <taxon>Streptophyta</taxon>
        <taxon>Embryophyta</taxon>
        <taxon>Tracheophyta</taxon>
        <taxon>Spermatophyta</taxon>
        <taxon>Magnoliopsida</taxon>
        <taxon>Liliopsida</taxon>
        <taxon>Poales</taxon>
        <taxon>Poaceae</taxon>
        <taxon>PACMAD clade</taxon>
        <taxon>Arundinoideae</taxon>
        <taxon>Arundineae</taxon>
        <taxon>Arundo</taxon>
    </lineage>
</organism>
<accession>A0A0A9A2U9</accession>
<reference evidence="1" key="2">
    <citation type="journal article" date="2015" name="Data Brief">
        <title>Shoot transcriptome of the giant reed, Arundo donax.</title>
        <authorList>
            <person name="Barrero R.A."/>
            <person name="Guerrero F.D."/>
            <person name="Moolhuijzen P."/>
            <person name="Goolsby J.A."/>
            <person name="Tidwell J."/>
            <person name="Bellgard S.E."/>
            <person name="Bellgard M.I."/>
        </authorList>
    </citation>
    <scope>NUCLEOTIDE SEQUENCE</scope>
    <source>
        <tissue evidence="1">Shoot tissue taken approximately 20 cm above the soil surface</tissue>
    </source>
</reference>
<proteinExistence type="predicted"/>
<evidence type="ECO:0000313" key="1">
    <source>
        <dbReference type="EMBL" id="JAD41372.1"/>
    </source>
</evidence>
<dbReference type="EMBL" id="GBRH01256523">
    <property type="protein sequence ID" value="JAD41372.1"/>
    <property type="molecule type" value="Transcribed_RNA"/>
</dbReference>